<organism evidence="4 5">
    <name type="scientific">Cohnella suwonensis</name>
    <dbReference type="NCBI Taxonomy" id="696072"/>
    <lineage>
        <taxon>Bacteria</taxon>
        <taxon>Bacillati</taxon>
        <taxon>Bacillota</taxon>
        <taxon>Bacilli</taxon>
        <taxon>Bacillales</taxon>
        <taxon>Paenibacillaceae</taxon>
        <taxon>Cohnella</taxon>
    </lineage>
</organism>
<evidence type="ECO:0000256" key="3">
    <source>
        <dbReference type="ARBA" id="ARBA00022629"/>
    </source>
</evidence>
<dbReference type="PROSITE" id="PS01125">
    <property type="entry name" value="ROK"/>
    <property type="match status" value="1"/>
</dbReference>
<evidence type="ECO:0000313" key="4">
    <source>
        <dbReference type="EMBL" id="MFC5467390.1"/>
    </source>
</evidence>
<keyword evidence="5" id="KW-1185">Reference proteome</keyword>
<dbReference type="SUPFAM" id="SSF46785">
    <property type="entry name" value="Winged helix' DNA-binding domain"/>
    <property type="match status" value="1"/>
</dbReference>
<dbReference type="Proteomes" id="UP001596105">
    <property type="component" value="Unassembled WGS sequence"/>
</dbReference>
<dbReference type="Gene3D" id="3.30.420.40">
    <property type="match status" value="2"/>
</dbReference>
<comment type="function">
    <text evidence="1">Transcriptional repressor of xylose-utilizing enzymes.</text>
</comment>
<dbReference type="PANTHER" id="PTHR18964">
    <property type="entry name" value="ROK (REPRESSOR, ORF, KINASE) FAMILY"/>
    <property type="match status" value="1"/>
</dbReference>
<comment type="similarity">
    <text evidence="2">Belongs to the ROK (NagC/XylR) family.</text>
</comment>
<dbReference type="InterPro" id="IPR036388">
    <property type="entry name" value="WH-like_DNA-bd_sf"/>
</dbReference>
<gene>
    <name evidence="4" type="ORF">ACFPPD_01585</name>
</gene>
<dbReference type="InterPro" id="IPR036390">
    <property type="entry name" value="WH_DNA-bd_sf"/>
</dbReference>
<accession>A0ABW0LNB9</accession>
<dbReference type="Gene3D" id="1.10.10.10">
    <property type="entry name" value="Winged helix-like DNA-binding domain superfamily/Winged helix DNA-binding domain"/>
    <property type="match status" value="1"/>
</dbReference>
<dbReference type="InterPro" id="IPR049874">
    <property type="entry name" value="ROK_cs"/>
</dbReference>
<keyword evidence="3" id="KW-0119">Carbohydrate metabolism</keyword>
<dbReference type="RefSeq" id="WP_209747305.1">
    <property type="nucleotide sequence ID" value="NZ_JBHSMH010000004.1"/>
</dbReference>
<dbReference type="Pfam" id="PF00480">
    <property type="entry name" value="ROK"/>
    <property type="match status" value="1"/>
</dbReference>
<evidence type="ECO:0000256" key="1">
    <source>
        <dbReference type="ARBA" id="ARBA00002486"/>
    </source>
</evidence>
<dbReference type="PANTHER" id="PTHR18964:SF149">
    <property type="entry name" value="BIFUNCTIONAL UDP-N-ACETYLGLUCOSAMINE 2-EPIMERASE_N-ACETYLMANNOSAMINE KINASE"/>
    <property type="match status" value="1"/>
</dbReference>
<dbReference type="InterPro" id="IPR000600">
    <property type="entry name" value="ROK"/>
</dbReference>
<dbReference type="EMBL" id="JBHSMH010000004">
    <property type="protein sequence ID" value="MFC5467390.1"/>
    <property type="molecule type" value="Genomic_DNA"/>
</dbReference>
<keyword evidence="3" id="KW-0859">Xylose metabolism</keyword>
<protein>
    <submittedName>
        <fullName evidence="4">ROK family protein</fullName>
    </submittedName>
</protein>
<dbReference type="SUPFAM" id="SSF53067">
    <property type="entry name" value="Actin-like ATPase domain"/>
    <property type="match status" value="1"/>
</dbReference>
<name>A0ABW0LNB9_9BACL</name>
<evidence type="ECO:0000256" key="2">
    <source>
        <dbReference type="ARBA" id="ARBA00006479"/>
    </source>
</evidence>
<proteinExistence type="inferred from homology"/>
<reference evidence="5" key="1">
    <citation type="journal article" date="2019" name="Int. J. Syst. Evol. Microbiol.">
        <title>The Global Catalogue of Microorganisms (GCM) 10K type strain sequencing project: providing services to taxonomists for standard genome sequencing and annotation.</title>
        <authorList>
            <consortium name="The Broad Institute Genomics Platform"/>
            <consortium name="The Broad Institute Genome Sequencing Center for Infectious Disease"/>
            <person name="Wu L."/>
            <person name="Ma J."/>
        </authorList>
    </citation>
    <scope>NUCLEOTIDE SEQUENCE [LARGE SCALE GENOMIC DNA]</scope>
    <source>
        <strain evidence="5">CCUG 57113</strain>
    </source>
</reference>
<evidence type="ECO:0000313" key="5">
    <source>
        <dbReference type="Proteomes" id="UP001596105"/>
    </source>
</evidence>
<comment type="caution">
    <text evidence="4">The sequence shown here is derived from an EMBL/GenBank/DDBJ whole genome shotgun (WGS) entry which is preliminary data.</text>
</comment>
<dbReference type="InterPro" id="IPR043129">
    <property type="entry name" value="ATPase_NBD"/>
</dbReference>
<sequence length="375" mass="40018">MLILEMIRAHRPVSRAEIAKRTRMSATSIGRIVGDLIEFGLVKETDQFSSGVGRKATLLDIDVQSILSVGVEVDRNIVLIGLVDLDGNIVAEQRRTIDRQLAQPESLAGIIADMVMQLAEAHGLSPSKFIGVGIGMPGIIDSAEGTAVFSAQLGWKNERFASIVEAKLGLPVVLDNDLKVKALGESSEGAMSDQGKTALISIGSGVGSALVVEGKIYRGANNIAGEIGHSTVDPNGKLCECGKRGCLQTYIADLAMLQEAGQIKPVSSVNELFSLMNAGEAWAFNIIDRACTYAAVAVSNVVCTYNPDVIILTGDFIDSNPEAFDAVSGKLKDFIWEPFAGTFELKRSKLGKKSVMIGAAKLVLQQRLDRGLRND</sequence>